<protein>
    <submittedName>
        <fullName evidence="2">Uncharacterized protein</fullName>
    </submittedName>
</protein>
<dbReference type="Proteomes" id="UP001596484">
    <property type="component" value="Unassembled WGS sequence"/>
</dbReference>
<comment type="caution">
    <text evidence="2">The sequence shown here is derived from an EMBL/GenBank/DDBJ whole genome shotgun (WGS) entry which is preliminary data.</text>
</comment>
<keyword evidence="3" id="KW-1185">Reference proteome</keyword>
<feature type="region of interest" description="Disordered" evidence="1">
    <location>
        <begin position="108"/>
        <end position="128"/>
    </location>
</feature>
<dbReference type="EMBL" id="JBHTCS010000021">
    <property type="protein sequence ID" value="MFC7449703.1"/>
    <property type="molecule type" value="Genomic_DNA"/>
</dbReference>
<accession>A0ABW2S1N1</accession>
<organism evidence="2 3">
    <name type="scientific">Rhodococcus daqingensis</name>
    <dbReference type="NCBI Taxonomy" id="2479363"/>
    <lineage>
        <taxon>Bacteria</taxon>
        <taxon>Bacillati</taxon>
        <taxon>Actinomycetota</taxon>
        <taxon>Actinomycetes</taxon>
        <taxon>Mycobacteriales</taxon>
        <taxon>Nocardiaceae</taxon>
        <taxon>Rhodococcus</taxon>
    </lineage>
</organism>
<evidence type="ECO:0000313" key="3">
    <source>
        <dbReference type="Proteomes" id="UP001596484"/>
    </source>
</evidence>
<evidence type="ECO:0000313" key="2">
    <source>
        <dbReference type="EMBL" id="MFC7449703.1"/>
    </source>
</evidence>
<feature type="compositionally biased region" description="Basic and acidic residues" evidence="1">
    <location>
        <begin position="116"/>
        <end position="128"/>
    </location>
</feature>
<proteinExistence type="predicted"/>
<gene>
    <name evidence="2" type="ORF">ACFQS9_17545</name>
</gene>
<sequence>MDAIEIRTEALSVRREIETISRDLWSTFITTPKTRHTAVKIRLTLVAARIEPGLQRAAMAAAQRVAEVYSETSDVLHGRTRSVLFTTYRVADWRRDLERLHAFLPGSSIPTATAGDRQDEHLDTDVTP</sequence>
<evidence type="ECO:0000256" key="1">
    <source>
        <dbReference type="SAM" id="MobiDB-lite"/>
    </source>
</evidence>
<reference evidence="3" key="1">
    <citation type="journal article" date="2019" name="Int. J. Syst. Evol. Microbiol.">
        <title>The Global Catalogue of Microorganisms (GCM) 10K type strain sequencing project: providing services to taxonomists for standard genome sequencing and annotation.</title>
        <authorList>
            <consortium name="The Broad Institute Genomics Platform"/>
            <consortium name="The Broad Institute Genome Sequencing Center for Infectious Disease"/>
            <person name="Wu L."/>
            <person name="Ma J."/>
        </authorList>
    </citation>
    <scope>NUCLEOTIDE SEQUENCE [LARGE SCALE GENOMIC DNA]</scope>
    <source>
        <strain evidence="3">ICMP 19430</strain>
    </source>
</reference>
<dbReference type="RefSeq" id="WP_378406969.1">
    <property type="nucleotide sequence ID" value="NZ_JBHTCS010000021.1"/>
</dbReference>
<name>A0ABW2S1N1_9NOCA</name>